<sequence>MRLSQYLTEYDEDLSGDSQIDPLGVLTIWSAFGQEIFRNRVNSVSNDVRNYTLNLLHHAVIKDLFDDVDTGPSKALREQSGGRHGLALCQACLVYLENIFTYAMVTAAPDTGVDSQGVLGASKARARLEVDSNPFLRFTHQPAGHLLVRQLGLGVSGRYKTPFMQIGFFNDRYNYHHSQEAGLLWVKVKGMIQTHEPFHRLFQEARMHLQGIFLRFKAGGGSALKQVPGSLIKAYRRALPNSAQVGAATRDFWLALTGLDTGAAGALLRVMDDQVQHNPDGHLPIQQLFALAEKNCSETPERRKLVHVQQVEPLLAQVDLLFTLACHGRHQSLGEIEAHWQGLGRDAATLPAAAARIDAHSELLGILSHTGRRRLERLMSLARQERFSDQFLGMVDYHATVMRERGQIPWVQIDQAEKVKLSARTRALPEAQDTPMQRWVNTYYIPQFDHLVTGYRGGQA</sequence>
<gene>
    <name evidence="1" type="ORF">WR25_25593</name>
</gene>
<proteinExistence type="predicted"/>
<evidence type="ECO:0000313" key="2">
    <source>
        <dbReference type="Proteomes" id="UP000218231"/>
    </source>
</evidence>
<evidence type="ECO:0000313" key="1">
    <source>
        <dbReference type="EMBL" id="PAV66981.1"/>
    </source>
</evidence>
<dbReference type="EMBL" id="LIAE01010009">
    <property type="protein sequence ID" value="PAV66981.1"/>
    <property type="molecule type" value="Genomic_DNA"/>
</dbReference>
<organism evidence="1 2">
    <name type="scientific">Diploscapter pachys</name>
    <dbReference type="NCBI Taxonomy" id="2018661"/>
    <lineage>
        <taxon>Eukaryota</taxon>
        <taxon>Metazoa</taxon>
        <taxon>Ecdysozoa</taxon>
        <taxon>Nematoda</taxon>
        <taxon>Chromadorea</taxon>
        <taxon>Rhabditida</taxon>
        <taxon>Rhabditina</taxon>
        <taxon>Rhabditomorpha</taxon>
        <taxon>Rhabditoidea</taxon>
        <taxon>Rhabditidae</taxon>
        <taxon>Diploscapter</taxon>
    </lineage>
</organism>
<dbReference type="Proteomes" id="UP000218231">
    <property type="component" value="Unassembled WGS sequence"/>
</dbReference>
<protein>
    <submittedName>
        <fullName evidence="1">Uncharacterized protein</fullName>
    </submittedName>
</protein>
<accession>A0A2A2JZ61</accession>
<comment type="caution">
    <text evidence="1">The sequence shown here is derived from an EMBL/GenBank/DDBJ whole genome shotgun (WGS) entry which is preliminary data.</text>
</comment>
<keyword evidence="2" id="KW-1185">Reference proteome</keyword>
<dbReference type="AlphaFoldDB" id="A0A2A2JZ61"/>
<reference evidence="1 2" key="1">
    <citation type="journal article" date="2017" name="Curr. Biol.">
        <title>Genome architecture and evolution of a unichromosomal asexual nematode.</title>
        <authorList>
            <person name="Fradin H."/>
            <person name="Zegar C."/>
            <person name="Gutwein M."/>
            <person name="Lucas J."/>
            <person name="Kovtun M."/>
            <person name="Corcoran D."/>
            <person name="Baugh L.R."/>
            <person name="Kiontke K."/>
            <person name="Gunsalus K."/>
            <person name="Fitch D.H."/>
            <person name="Piano F."/>
        </authorList>
    </citation>
    <scope>NUCLEOTIDE SEQUENCE [LARGE SCALE GENOMIC DNA]</scope>
    <source>
        <strain evidence="1">PF1309</strain>
    </source>
</reference>
<name>A0A2A2JZ61_9BILA</name>